<dbReference type="Pfam" id="PF00106">
    <property type="entry name" value="adh_short"/>
    <property type="match status" value="2"/>
</dbReference>
<sequence length="390" mass="43683">MNTAYLKSKQQIKVTGAGHGIGKELANKYRATVVCWDINEEINNETMNGIKNMGKNSVYAYREEVFRVAEKVKKEVGDVTILVNNAGIAFVKSFLNHSLDEIRRVIDVNVTAHYWASNGYYFQTLKAFLPSMIEKNYGHIVALSSVAGLVGAPYGTVYCPTKFTFMICMIKIVQLCVNLLWLTLQIFYYICQSVYHHCFGLHEKEVAGEIVLITGAGHGIGKELAIQYASLGAKVVCLDMNKHTNEETANQIGKNAYAYREEIFALAKKVKEEVGDVTILVNNAGLMDAIDNELRKTNKEKSQINFTTIYPYMVDTGLCKKPKINKMLEAFLLLSSPKDTASQIIKAQRQNIRRKSIPSFWLSLVAFARLFPENAQISVTDFIDSGVEPS</sequence>
<proteinExistence type="inferred from homology"/>
<comment type="similarity">
    <text evidence="1">Belongs to the short-chain dehydrogenases/reductases (SDR) family.</text>
</comment>
<dbReference type="GO" id="GO:0016616">
    <property type="term" value="F:oxidoreductase activity, acting on the CH-OH group of donors, NAD or NADP as acceptor"/>
    <property type="evidence" value="ECO:0007669"/>
    <property type="project" value="TreeGrafter"/>
</dbReference>
<protein>
    <submittedName>
        <fullName evidence="3">Short-chain dehydrogenase/reductase family 16C member 6</fullName>
    </submittedName>
</protein>
<dbReference type="EMBL" id="QBLH01000429">
    <property type="protein sequence ID" value="TGZ55688.1"/>
    <property type="molecule type" value="Genomic_DNA"/>
</dbReference>
<dbReference type="PANTHER" id="PTHR24322">
    <property type="entry name" value="PKSB"/>
    <property type="match status" value="1"/>
</dbReference>
<reference evidence="3 4" key="1">
    <citation type="journal article" date="2019" name="Philos. Trans. R. Soc. Lond., B, Biol. Sci.">
        <title>Ant behaviour and brain gene expression of defending hosts depend on the ecological success of the intruding social parasite.</title>
        <authorList>
            <person name="Kaur R."/>
            <person name="Stoldt M."/>
            <person name="Jongepier E."/>
            <person name="Feldmeyer B."/>
            <person name="Menzel F."/>
            <person name="Bornberg-Bauer E."/>
            <person name="Foitzik S."/>
        </authorList>
    </citation>
    <scope>NUCLEOTIDE SEQUENCE [LARGE SCALE GENOMIC DNA]</scope>
    <source>
        <tissue evidence="3">Whole body</tissue>
    </source>
</reference>
<dbReference type="InterPro" id="IPR002347">
    <property type="entry name" value="SDR_fam"/>
</dbReference>
<dbReference type="PRINTS" id="PR00081">
    <property type="entry name" value="GDHRDH"/>
</dbReference>
<dbReference type="AlphaFoldDB" id="A0A4S2L540"/>
<accession>A0A4S2L540</accession>
<dbReference type="Proteomes" id="UP000310200">
    <property type="component" value="Unassembled WGS sequence"/>
</dbReference>
<evidence type="ECO:0000313" key="3">
    <source>
        <dbReference type="EMBL" id="TGZ55688.1"/>
    </source>
</evidence>
<name>A0A4S2L540_9HYME</name>
<dbReference type="STRING" id="300112.A0A4S2L540"/>
<gene>
    <name evidence="3" type="ORF">DBV15_01397</name>
</gene>
<dbReference type="SUPFAM" id="SSF51735">
    <property type="entry name" value="NAD(P)-binding Rossmann-fold domains"/>
    <property type="match status" value="2"/>
</dbReference>
<evidence type="ECO:0000313" key="4">
    <source>
        <dbReference type="Proteomes" id="UP000310200"/>
    </source>
</evidence>
<organism evidence="3 4">
    <name type="scientific">Temnothorax longispinosus</name>
    <dbReference type="NCBI Taxonomy" id="300112"/>
    <lineage>
        <taxon>Eukaryota</taxon>
        <taxon>Metazoa</taxon>
        <taxon>Ecdysozoa</taxon>
        <taxon>Arthropoda</taxon>
        <taxon>Hexapoda</taxon>
        <taxon>Insecta</taxon>
        <taxon>Pterygota</taxon>
        <taxon>Neoptera</taxon>
        <taxon>Endopterygota</taxon>
        <taxon>Hymenoptera</taxon>
        <taxon>Apocrita</taxon>
        <taxon>Aculeata</taxon>
        <taxon>Formicoidea</taxon>
        <taxon>Formicidae</taxon>
        <taxon>Myrmicinae</taxon>
        <taxon>Temnothorax</taxon>
    </lineage>
</organism>
<evidence type="ECO:0000256" key="1">
    <source>
        <dbReference type="ARBA" id="ARBA00006484"/>
    </source>
</evidence>
<keyword evidence="2" id="KW-0560">Oxidoreductase</keyword>
<keyword evidence="4" id="KW-1185">Reference proteome</keyword>
<dbReference type="GO" id="GO:0005811">
    <property type="term" value="C:lipid droplet"/>
    <property type="evidence" value="ECO:0007669"/>
    <property type="project" value="TreeGrafter"/>
</dbReference>
<evidence type="ECO:0000256" key="2">
    <source>
        <dbReference type="ARBA" id="ARBA00023002"/>
    </source>
</evidence>
<comment type="caution">
    <text evidence="3">The sequence shown here is derived from an EMBL/GenBank/DDBJ whole genome shotgun (WGS) entry which is preliminary data.</text>
</comment>
<dbReference type="Gene3D" id="3.40.50.720">
    <property type="entry name" value="NAD(P)-binding Rossmann-like Domain"/>
    <property type="match status" value="2"/>
</dbReference>
<dbReference type="InterPro" id="IPR036291">
    <property type="entry name" value="NAD(P)-bd_dom_sf"/>
</dbReference>
<dbReference type="PANTHER" id="PTHR24322:SF736">
    <property type="entry name" value="RETINOL DEHYDROGENASE 10"/>
    <property type="match status" value="1"/>
</dbReference>